<dbReference type="RefSeq" id="WP_076763856.1">
    <property type="nucleotide sequence ID" value="NZ_MSFI01000005.1"/>
</dbReference>
<dbReference type="InterPro" id="IPR036188">
    <property type="entry name" value="FAD/NAD-bd_sf"/>
</dbReference>
<dbReference type="Gene3D" id="3.50.50.60">
    <property type="entry name" value="FAD/NAD(P)-binding domain"/>
    <property type="match status" value="1"/>
</dbReference>
<sequence length="64" mass="7627">MAKERIVMIGNGRARVRSIDEIIKRCPGRFHITIFGTELYPNYNRIQLSEVLQGRYDAFRYYTE</sequence>
<name>A0A1V2AB82_9BACI</name>
<dbReference type="AlphaFoldDB" id="A0A1V2AB82"/>
<dbReference type="EMBL" id="MSFI01000005">
    <property type="protein sequence ID" value="OMP68220.1"/>
    <property type="molecule type" value="Genomic_DNA"/>
</dbReference>
<reference evidence="1 2" key="1">
    <citation type="submission" date="2016-12" db="EMBL/GenBank/DDBJ databases">
        <title>Domibacillus sp. SAB 38T whole genome sequencing.</title>
        <authorList>
            <person name="Verma A."/>
            <person name="Ojha A.K."/>
            <person name="Krishnamurthi S."/>
        </authorList>
    </citation>
    <scope>NUCLEOTIDE SEQUENCE [LARGE SCALE GENOMIC DNA]</scope>
    <source>
        <strain evidence="1 2">SAB 38</strain>
    </source>
</reference>
<proteinExistence type="predicted"/>
<evidence type="ECO:0000313" key="1">
    <source>
        <dbReference type="EMBL" id="OMP68220.1"/>
    </source>
</evidence>
<evidence type="ECO:0000313" key="2">
    <source>
        <dbReference type="Proteomes" id="UP000188613"/>
    </source>
</evidence>
<dbReference type="STRING" id="1714355.BTO28_02860"/>
<evidence type="ECO:0008006" key="3">
    <source>
        <dbReference type="Google" id="ProtNLM"/>
    </source>
</evidence>
<keyword evidence="2" id="KW-1185">Reference proteome</keyword>
<protein>
    <recommendedName>
        <fullName evidence="3">Nitrite reductase</fullName>
    </recommendedName>
</protein>
<dbReference type="Proteomes" id="UP000188613">
    <property type="component" value="Unassembled WGS sequence"/>
</dbReference>
<accession>A0A1V2AB82</accession>
<comment type="caution">
    <text evidence="1">The sequence shown here is derived from an EMBL/GenBank/DDBJ whole genome shotgun (WGS) entry which is preliminary data.</text>
</comment>
<organism evidence="1 2">
    <name type="scientific">Domibacillus epiphyticus</name>
    <dbReference type="NCBI Taxonomy" id="1714355"/>
    <lineage>
        <taxon>Bacteria</taxon>
        <taxon>Bacillati</taxon>
        <taxon>Bacillota</taxon>
        <taxon>Bacilli</taxon>
        <taxon>Bacillales</taxon>
        <taxon>Bacillaceae</taxon>
        <taxon>Domibacillus</taxon>
    </lineage>
</organism>
<gene>
    <name evidence="1" type="ORF">BTO28_02860</name>
</gene>